<dbReference type="GO" id="GO:0003676">
    <property type="term" value="F:nucleic acid binding"/>
    <property type="evidence" value="ECO:0007669"/>
    <property type="project" value="InterPro"/>
</dbReference>
<dbReference type="EMBL" id="SSOP01000025">
    <property type="protein sequence ID" value="KAB5594092.1"/>
    <property type="molecule type" value="Genomic_DNA"/>
</dbReference>
<feature type="active site" evidence="5">
    <location>
        <position position="299"/>
    </location>
</feature>
<feature type="region of interest" description="Disordered" evidence="6">
    <location>
        <begin position="140"/>
        <end position="172"/>
    </location>
</feature>
<keyword evidence="9" id="KW-0540">Nuclease</keyword>
<evidence type="ECO:0000256" key="1">
    <source>
        <dbReference type="ARBA" id="ARBA00008078"/>
    </source>
</evidence>
<dbReference type="InterPro" id="IPR036167">
    <property type="entry name" value="tRNA_intron_Endo_cat-like_sf"/>
</dbReference>
<dbReference type="PIRSF" id="PIRSF017250">
    <property type="entry name" value="tRNA_splic_SEN34"/>
    <property type="match status" value="1"/>
</dbReference>
<evidence type="ECO:0000313" key="9">
    <source>
        <dbReference type="EMBL" id="KAB5594092.1"/>
    </source>
</evidence>
<evidence type="ECO:0000259" key="8">
    <source>
        <dbReference type="Pfam" id="PF26577"/>
    </source>
</evidence>
<dbReference type="OrthoDB" id="48041at2759"/>
<evidence type="ECO:0000259" key="7">
    <source>
        <dbReference type="Pfam" id="PF01974"/>
    </source>
</evidence>
<dbReference type="Proteomes" id="UP000383932">
    <property type="component" value="Unassembled WGS sequence"/>
</dbReference>
<comment type="similarity">
    <text evidence="1 4">Belongs to the tRNA-intron endonuclease family.</text>
</comment>
<evidence type="ECO:0000256" key="6">
    <source>
        <dbReference type="SAM" id="MobiDB-lite"/>
    </source>
</evidence>
<feature type="active site" evidence="5">
    <location>
        <position position="259"/>
    </location>
</feature>
<dbReference type="PANTHER" id="PTHR13070:SF0">
    <property type="entry name" value="TRNA-SPLICING ENDONUCLEASE SUBUNIT SEN34"/>
    <property type="match status" value="1"/>
</dbReference>
<dbReference type="GO" id="GO:0000214">
    <property type="term" value="C:tRNA-intron endonuclease complex"/>
    <property type="evidence" value="ECO:0007669"/>
    <property type="project" value="UniProtKB-UniRule"/>
</dbReference>
<dbReference type="GO" id="GO:0000379">
    <property type="term" value="P:tRNA-type intron splice site recognition and cleavage"/>
    <property type="evidence" value="ECO:0007669"/>
    <property type="project" value="UniProtKB-UniRule"/>
</dbReference>
<reference evidence="9 10" key="1">
    <citation type="journal article" date="2019" name="Fungal Biol. Biotechnol.">
        <title>Draft genome sequence of fastidious pathogen Ceratobasidium theobromae, which causes vascular-streak dieback in Theobroma cacao.</title>
        <authorList>
            <person name="Ali S.S."/>
            <person name="Asman A."/>
            <person name="Shao J."/>
            <person name="Firmansyah A.P."/>
            <person name="Susilo A.W."/>
            <person name="Rosmana A."/>
            <person name="McMahon P."/>
            <person name="Junaid M."/>
            <person name="Guest D."/>
            <person name="Kheng T.Y."/>
            <person name="Meinhardt L.W."/>
            <person name="Bailey B.A."/>
        </authorList>
    </citation>
    <scope>NUCLEOTIDE SEQUENCE [LARGE SCALE GENOMIC DNA]</scope>
    <source>
        <strain evidence="9 10">CT2</strain>
    </source>
</reference>
<keyword evidence="2 4" id="KW-0819">tRNA processing</keyword>
<dbReference type="EC" id="4.6.1.16" evidence="4"/>
<organism evidence="9 10">
    <name type="scientific">Ceratobasidium theobromae</name>
    <dbReference type="NCBI Taxonomy" id="1582974"/>
    <lineage>
        <taxon>Eukaryota</taxon>
        <taxon>Fungi</taxon>
        <taxon>Dikarya</taxon>
        <taxon>Basidiomycota</taxon>
        <taxon>Agaricomycotina</taxon>
        <taxon>Agaricomycetes</taxon>
        <taxon>Cantharellales</taxon>
        <taxon>Ceratobasidiaceae</taxon>
        <taxon>Ceratobasidium</taxon>
    </lineage>
</organism>
<dbReference type="CDD" id="cd22363">
    <property type="entry name" value="tRNA-intron_lyase_C"/>
    <property type="match status" value="1"/>
</dbReference>
<dbReference type="Pfam" id="PF01974">
    <property type="entry name" value="tRNA_int_endo"/>
    <property type="match status" value="1"/>
</dbReference>
<protein>
    <recommendedName>
        <fullName evidence="4">tRNA-splicing endonuclease subunit Sen34</fullName>
        <ecNumber evidence="4">4.6.1.16</ecNumber>
    </recommendedName>
</protein>
<keyword evidence="9" id="KW-0255">Endonuclease</keyword>
<accession>A0A5N5QQQ1</accession>
<evidence type="ECO:0000313" key="10">
    <source>
        <dbReference type="Proteomes" id="UP000383932"/>
    </source>
</evidence>
<comment type="caution">
    <text evidence="9">The sequence shown here is derived from an EMBL/GenBank/DDBJ whole genome shotgun (WGS) entry which is preliminary data.</text>
</comment>
<dbReference type="SUPFAM" id="SSF53032">
    <property type="entry name" value="tRNA-intron endonuclease catalytic domain-like"/>
    <property type="match status" value="1"/>
</dbReference>
<keyword evidence="3 4" id="KW-0456">Lyase</keyword>
<evidence type="ECO:0000256" key="3">
    <source>
        <dbReference type="ARBA" id="ARBA00023239"/>
    </source>
</evidence>
<dbReference type="Pfam" id="PF26577">
    <property type="entry name" value="TSEN34_N"/>
    <property type="match status" value="1"/>
</dbReference>
<dbReference type="InterPro" id="IPR006677">
    <property type="entry name" value="tRNA_intron_Endonuc_cat-like"/>
</dbReference>
<feature type="domain" description="tRNA intron endonuclease catalytic" evidence="7">
    <location>
        <begin position="232"/>
        <end position="315"/>
    </location>
</feature>
<feature type="domain" description="TSEN34 N-terminal" evidence="8">
    <location>
        <begin position="57"/>
        <end position="110"/>
    </location>
</feature>
<name>A0A5N5QQQ1_9AGAM</name>
<keyword evidence="10" id="KW-1185">Reference proteome</keyword>
<dbReference type="Gene3D" id="3.40.1350.10">
    <property type="match status" value="1"/>
</dbReference>
<dbReference type="PANTHER" id="PTHR13070">
    <property type="entry name" value="TRNA-SPLICING ENDONUCLEASE SUBUNIT SEN34-RELATED"/>
    <property type="match status" value="1"/>
</dbReference>
<dbReference type="GO" id="GO:0000213">
    <property type="term" value="F:tRNA-intron lyase activity"/>
    <property type="evidence" value="ECO:0007669"/>
    <property type="project" value="UniProtKB-UniRule"/>
</dbReference>
<feature type="compositionally biased region" description="Basic and acidic residues" evidence="6">
    <location>
        <begin position="152"/>
        <end position="168"/>
    </location>
</feature>
<feature type="active site" evidence="5">
    <location>
        <position position="267"/>
    </location>
</feature>
<dbReference type="InterPro" id="IPR059049">
    <property type="entry name" value="TSEN34_N"/>
</dbReference>
<comment type="function">
    <text evidence="4">Constitutes one of the two catalytic subunit of the tRNA-splicing endonuclease complex, a complex responsible for identification and cleavage of the splice sites in pre-tRNA. It cleaves pre-tRNA at the 5'- and 3'-splice sites to release the intron. The products are an intron and two tRNA half-molecules bearing 2',3'-cyclic phosphate and 5'-OH termini. There are no conserved sequences at the splice sites, but the intron is invariably located at the same site in the gene, placing the splice sites an invariant distance from the constant structural features of the tRNA body.</text>
</comment>
<evidence type="ECO:0000256" key="2">
    <source>
        <dbReference type="ARBA" id="ARBA00022694"/>
    </source>
</evidence>
<gene>
    <name evidence="9" type="ORF">CTheo_2429</name>
</gene>
<evidence type="ECO:0000256" key="4">
    <source>
        <dbReference type="PIRNR" id="PIRNR017250"/>
    </source>
</evidence>
<sequence>MLCDQNREKLSIITESSRNLMQGKIPIHVSNGTAYVWSIDGEPALIQPPNTHPPRIDIDTIRVTHRICGTLSGTLPSVSQQNIFLGLPLTLLPEEVATLVDTGVACIVHDAHSHGSPTQEQLRHWAEVRRNTIQAELKDRTAASRAATLRVDTSDKAQQKRLEREARKAAQHQATITIPEPDTPAPAQTHTVHVPGPSSDLPWYDAQIFHTLGEARRAGVWEYPRDVKERAECAVFRDLWGKGNYLGPGIKFGGNYLVYPGDPLRFHSHFVASVHPTKTSLIRPMDIVAYGRLGTATKKVHLLCGYDDDTGAVTYFSIEWASFG</sequence>
<dbReference type="AlphaFoldDB" id="A0A5N5QQQ1"/>
<dbReference type="InterPro" id="IPR016690">
    <property type="entry name" value="TSEN34"/>
</dbReference>
<dbReference type="InterPro" id="IPR011856">
    <property type="entry name" value="tRNA_endonuc-like_dom_sf"/>
</dbReference>
<evidence type="ECO:0000256" key="5">
    <source>
        <dbReference type="PIRSR" id="PIRSR017250-50"/>
    </source>
</evidence>
<keyword evidence="9" id="KW-0378">Hydrolase</keyword>
<proteinExistence type="inferred from homology"/>